<gene>
    <name evidence="6" type="ORF">DM298_02560</name>
</gene>
<evidence type="ECO:0000313" key="6">
    <source>
        <dbReference type="EMBL" id="QDD69889.1"/>
    </source>
</evidence>
<reference evidence="6 7" key="1">
    <citation type="submission" date="2018-06" db="EMBL/GenBank/DDBJ databases">
        <title>Complete genome sequnece of Lactobacillus amylovorus PMRA3.</title>
        <authorList>
            <person name="Nam Y.-D."/>
            <person name="Chung W.-H."/>
            <person name="Park Y.S."/>
            <person name="Kang J."/>
        </authorList>
    </citation>
    <scope>NUCLEOTIDE SEQUENCE [LARGE SCALE GENOMIC DNA]</scope>
    <source>
        <strain evidence="6 7">PMRA3</strain>
    </source>
</reference>
<dbReference type="CDD" id="cd16442">
    <property type="entry name" value="BPL"/>
    <property type="match status" value="1"/>
</dbReference>
<organism evidence="6 7">
    <name type="scientific">Lactobacillus amylovorus</name>
    <dbReference type="NCBI Taxonomy" id="1604"/>
    <lineage>
        <taxon>Bacteria</taxon>
        <taxon>Bacillati</taxon>
        <taxon>Bacillota</taxon>
        <taxon>Bacilli</taxon>
        <taxon>Lactobacillales</taxon>
        <taxon>Lactobacillaceae</taxon>
        <taxon>Lactobacillus</taxon>
    </lineage>
</organism>
<evidence type="ECO:0000256" key="3">
    <source>
        <dbReference type="ARBA" id="ARBA00022840"/>
    </source>
</evidence>
<dbReference type="InterPro" id="IPR003142">
    <property type="entry name" value="BPL_C"/>
</dbReference>
<dbReference type="GO" id="GO:0004077">
    <property type="term" value="F:biotin--[biotin carboxyl-carrier protein] ligase activity"/>
    <property type="evidence" value="ECO:0007669"/>
    <property type="project" value="UniProtKB-EC"/>
</dbReference>
<protein>
    <recommendedName>
        <fullName evidence="5">biotin--[biotin carboxyl-carrier protein] ligase</fullName>
        <ecNumber evidence="5">6.3.4.15</ecNumber>
    </recommendedName>
</protein>
<dbReference type="GO" id="GO:0016740">
    <property type="term" value="F:transferase activity"/>
    <property type="evidence" value="ECO:0007669"/>
    <property type="project" value="UniProtKB-ARBA"/>
</dbReference>
<dbReference type="GO" id="GO:0009249">
    <property type="term" value="P:protein lipoylation"/>
    <property type="evidence" value="ECO:0007669"/>
    <property type="project" value="UniProtKB-ARBA"/>
</dbReference>
<keyword evidence="2" id="KW-0547">Nucleotide-binding</keyword>
<dbReference type="Gene3D" id="2.30.30.100">
    <property type="match status" value="1"/>
</dbReference>
<dbReference type="PANTHER" id="PTHR12835">
    <property type="entry name" value="BIOTIN PROTEIN LIGASE"/>
    <property type="match status" value="1"/>
</dbReference>
<sequence>MQIYQYQTVTSTQDLAKKYLEEKNKENATFIAQEQTSGYGKRGRSFYSPAKTGVYLSVALPNFKPDSDHAGLLTLAIGVEVVKKLKDVFSLNDFRLKWVNDIYLNDKKVAGILTEQTKFGLVIGVGINISTTDFPNGISDHVGSIAQKNFDADQVSKKIIDAIIQATKTYQNPAFLNEYRAISYLNNKKVTLKIGHQHVTGKAITIDDQGRIILLSQNTLHSYSSGEVVKVKFG</sequence>
<dbReference type="NCBIfam" id="TIGR00121">
    <property type="entry name" value="birA_ligase"/>
    <property type="match status" value="1"/>
</dbReference>
<dbReference type="InterPro" id="IPR004143">
    <property type="entry name" value="BPL_LPL_catalytic"/>
</dbReference>
<keyword evidence="1 6" id="KW-0436">Ligase</keyword>
<dbReference type="RefSeq" id="WP_130898709.1">
    <property type="nucleotide sequence ID" value="NZ_CP029754.1"/>
</dbReference>
<dbReference type="InterPro" id="IPR045864">
    <property type="entry name" value="aa-tRNA-synth_II/BPL/LPL"/>
</dbReference>
<evidence type="ECO:0000256" key="2">
    <source>
        <dbReference type="ARBA" id="ARBA00022741"/>
    </source>
</evidence>
<dbReference type="GO" id="GO:0005524">
    <property type="term" value="F:ATP binding"/>
    <property type="evidence" value="ECO:0007669"/>
    <property type="project" value="UniProtKB-KW"/>
</dbReference>
<evidence type="ECO:0000313" key="7">
    <source>
        <dbReference type="Proteomes" id="UP000312326"/>
    </source>
</evidence>
<dbReference type="Proteomes" id="UP000312326">
    <property type="component" value="Chromosome"/>
</dbReference>
<dbReference type="PANTHER" id="PTHR12835:SF5">
    <property type="entry name" value="BIOTIN--PROTEIN LIGASE"/>
    <property type="match status" value="1"/>
</dbReference>
<dbReference type="Gene3D" id="3.30.930.10">
    <property type="entry name" value="Bira Bifunctional Protein, Domain 2"/>
    <property type="match status" value="1"/>
</dbReference>
<dbReference type="SUPFAM" id="SSF55681">
    <property type="entry name" value="Class II aaRS and biotin synthetases"/>
    <property type="match status" value="1"/>
</dbReference>
<dbReference type="InterPro" id="IPR004408">
    <property type="entry name" value="Biotin_CoA_COase_ligase"/>
</dbReference>
<keyword evidence="4" id="KW-0092">Biotin</keyword>
<evidence type="ECO:0000256" key="5">
    <source>
        <dbReference type="ARBA" id="ARBA00024227"/>
    </source>
</evidence>
<dbReference type="InterPro" id="IPR008988">
    <property type="entry name" value="Transcriptional_repressor_C"/>
</dbReference>
<dbReference type="Pfam" id="PF03099">
    <property type="entry name" value="BPL_LplA_LipB"/>
    <property type="match status" value="1"/>
</dbReference>
<name>A0A5B8EBX8_LACAM</name>
<dbReference type="EMBL" id="CP029754">
    <property type="protein sequence ID" value="QDD69889.1"/>
    <property type="molecule type" value="Genomic_DNA"/>
</dbReference>
<dbReference type="PROSITE" id="PS51733">
    <property type="entry name" value="BPL_LPL_CATALYTIC"/>
    <property type="match status" value="1"/>
</dbReference>
<dbReference type="GO" id="GO:0005737">
    <property type="term" value="C:cytoplasm"/>
    <property type="evidence" value="ECO:0007669"/>
    <property type="project" value="TreeGrafter"/>
</dbReference>
<keyword evidence="3" id="KW-0067">ATP-binding</keyword>
<accession>A0A5B8EBX8</accession>
<evidence type="ECO:0000256" key="4">
    <source>
        <dbReference type="ARBA" id="ARBA00023267"/>
    </source>
</evidence>
<evidence type="ECO:0000256" key="1">
    <source>
        <dbReference type="ARBA" id="ARBA00022598"/>
    </source>
</evidence>
<dbReference type="SUPFAM" id="SSF50037">
    <property type="entry name" value="C-terminal domain of transcriptional repressors"/>
    <property type="match status" value="1"/>
</dbReference>
<dbReference type="Pfam" id="PF02237">
    <property type="entry name" value="BPL_C"/>
    <property type="match status" value="1"/>
</dbReference>
<proteinExistence type="predicted"/>
<dbReference type="AlphaFoldDB" id="A0A5B8EBX8"/>
<dbReference type="EC" id="6.3.4.15" evidence="5"/>